<dbReference type="InterPro" id="IPR052734">
    <property type="entry name" value="Nod_factor_acetyltransferase"/>
</dbReference>
<feature type="transmembrane region" description="Helical" evidence="2">
    <location>
        <begin position="32"/>
        <end position="51"/>
    </location>
</feature>
<proteinExistence type="predicted"/>
<feature type="region of interest" description="Disordered" evidence="1">
    <location>
        <begin position="1"/>
        <end position="28"/>
    </location>
</feature>
<feature type="region of interest" description="Disordered" evidence="1">
    <location>
        <begin position="357"/>
        <end position="413"/>
    </location>
</feature>
<feature type="transmembrane region" description="Helical" evidence="2">
    <location>
        <begin position="209"/>
        <end position="228"/>
    </location>
</feature>
<dbReference type="GO" id="GO:0016746">
    <property type="term" value="F:acyltransferase activity"/>
    <property type="evidence" value="ECO:0007669"/>
    <property type="project" value="UniProtKB-KW"/>
</dbReference>
<dbReference type="RefSeq" id="WP_063741523.1">
    <property type="nucleotide sequence ID" value="NZ_JAHSSQ010000013.1"/>
</dbReference>
<feature type="transmembrane region" description="Helical" evidence="2">
    <location>
        <begin position="180"/>
        <end position="197"/>
    </location>
</feature>
<dbReference type="PANTHER" id="PTHR37312">
    <property type="entry name" value="MEMBRANE-BOUND ACYLTRANSFERASE YKRP-RELATED"/>
    <property type="match status" value="1"/>
</dbReference>
<keyword evidence="4" id="KW-0012">Acyltransferase</keyword>
<feature type="compositionally biased region" description="Low complexity" evidence="1">
    <location>
        <begin position="380"/>
        <end position="396"/>
    </location>
</feature>
<evidence type="ECO:0000256" key="2">
    <source>
        <dbReference type="SAM" id="Phobius"/>
    </source>
</evidence>
<feature type="transmembrane region" description="Helical" evidence="2">
    <location>
        <begin position="96"/>
        <end position="114"/>
    </location>
</feature>
<feature type="compositionally biased region" description="Basic and acidic residues" evidence="1">
    <location>
        <begin position="357"/>
        <end position="371"/>
    </location>
</feature>
<evidence type="ECO:0000313" key="5">
    <source>
        <dbReference type="Proteomes" id="UP000758701"/>
    </source>
</evidence>
<dbReference type="InterPro" id="IPR002656">
    <property type="entry name" value="Acyl_transf_3_dom"/>
</dbReference>
<feature type="compositionally biased region" description="Polar residues" evidence="1">
    <location>
        <begin position="397"/>
        <end position="406"/>
    </location>
</feature>
<organism evidence="4 5">
    <name type="scientific">Streptomyces olivaceus</name>
    <dbReference type="NCBI Taxonomy" id="47716"/>
    <lineage>
        <taxon>Bacteria</taxon>
        <taxon>Bacillati</taxon>
        <taxon>Actinomycetota</taxon>
        <taxon>Actinomycetes</taxon>
        <taxon>Kitasatosporales</taxon>
        <taxon>Streptomycetaceae</taxon>
        <taxon>Streptomyces</taxon>
    </lineage>
</organism>
<feature type="transmembrane region" description="Helical" evidence="2">
    <location>
        <begin position="317"/>
        <end position="335"/>
    </location>
</feature>
<keyword evidence="2" id="KW-0812">Transmembrane</keyword>
<feature type="transmembrane region" description="Helical" evidence="2">
    <location>
        <begin position="63"/>
        <end position="84"/>
    </location>
</feature>
<evidence type="ECO:0000313" key="4">
    <source>
        <dbReference type="EMBL" id="MBZ6156029.1"/>
    </source>
</evidence>
<gene>
    <name evidence="4" type="ORF">KVH32_33395</name>
</gene>
<dbReference type="Pfam" id="PF01757">
    <property type="entry name" value="Acyl_transf_3"/>
    <property type="match status" value="1"/>
</dbReference>
<name>A0ABS7WDM2_STROV</name>
<protein>
    <submittedName>
        <fullName evidence="4">Acyltransferase family protein</fullName>
    </submittedName>
</protein>
<sequence length="413" mass="45909">MTSSLRSHGDRKSPSSPDQQTQQPQPSRHRDAFFDNAKFLAIALVGIGHSWGQILNGNPTVEALYRVLYTFHMPAFIIISGYFSRSFDASPRRVKRLITGVVVPYVVFETAYALHRRFSEDPGNDISLLDPTYLLWFLCALFVWRLTTPIWQTLRWPLPVSLVIAALASVTPTIGNDLNMQRVLQFLPCFVLGLLLRPEHFQLVRRRSVRILSVPVVAAALAIAWWSMPRMQTDWFYRNASVEDMGAPWWSGPIVTLALFGCSVVLTACFFSWVPGRRMWFTTLGAGTIYGYLLHGFLSKEATFSGWFHNAWWDTPLGGIVLTALAATVITLLCTKPVQRVMRYVVEPKMDWAFKRDAGDSARSREKRAREANGTAASGSKAPDAAGPKDAPDASGTPATPTTPNGSGDKVSV</sequence>
<keyword evidence="4" id="KW-0808">Transferase</keyword>
<feature type="compositionally biased region" description="Low complexity" evidence="1">
    <location>
        <begin position="14"/>
        <end position="26"/>
    </location>
</feature>
<feature type="domain" description="Acyltransferase 3" evidence="3">
    <location>
        <begin position="32"/>
        <end position="332"/>
    </location>
</feature>
<keyword evidence="5" id="KW-1185">Reference proteome</keyword>
<evidence type="ECO:0000259" key="3">
    <source>
        <dbReference type="Pfam" id="PF01757"/>
    </source>
</evidence>
<feature type="transmembrane region" description="Helical" evidence="2">
    <location>
        <begin position="126"/>
        <end position="144"/>
    </location>
</feature>
<dbReference type="Proteomes" id="UP000758701">
    <property type="component" value="Unassembled WGS sequence"/>
</dbReference>
<reference evidence="4 5" key="1">
    <citation type="submission" date="2021-06" db="EMBL/GenBank/DDBJ databases">
        <title>Ecological speciation of a Streptomyces species isolated from different habitats and geographic origins.</title>
        <authorList>
            <person name="Wang J."/>
        </authorList>
    </citation>
    <scope>NUCLEOTIDE SEQUENCE [LARGE SCALE GENOMIC DNA]</scope>
    <source>
        <strain evidence="4 5">FXJ8.012</strain>
    </source>
</reference>
<dbReference type="EMBL" id="JAHSTP010000021">
    <property type="protein sequence ID" value="MBZ6156029.1"/>
    <property type="molecule type" value="Genomic_DNA"/>
</dbReference>
<dbReference type="PANTHER" id="PTHR37312:SF1">
    <property type="entry name" value="MEMBRANE-BOUND ACYLTRANSFERASE YKRP-RELATED"/>
    <property type="match status" value="1"/>
</dbReference>
<keyword evidence="2" id="KW-1133">Transmembrane helix</keyword>
<keyword evidence="2" id="KW-0472">Membrane</keyword>
<feature type="transmembrane region" description="Helical" evidence="2">
    <location>
        <begin position="248"/>
        <end position="273"/>
    </location>
</feature>
<comment type="caution">
    <text evidence="4">The sequence shown here is derived from an EMBL/GenBank/DDBJ whole genome shotgun (WGS) entry which is preliminary data.</text>
</comment>
<evidence type="ECO:0000256" key="1">
    <source>
        <dbReference type="SAM" id="MobiDB-lite"/>
    </source>
</evidence>
<feature type="transmembrane region" description="Helical" evidence="2">
    <location>
        <begin position="280"/>
        <end position="297"/>
    </location>
</feature>
<accession>A0ABS7WDM2</accession>
<feature type="transmembrane region" description="Helical" evidence="2">
    <location>
        <begin position="156"/>
        <end position="174"/>
    </location>
</feature>